<dbReference type="Pfam" id="PF08486">
    <property type="entry name" value="SpoIID"/>
    <property type="match status" value="1"/>
</dbReference>
<accession>A0A2A9EYY5</accession>
<keyword evidence="1" id="KW-0732">Signal</keyword>
<evidence type="ECO:0000313" key="3">
    <source>
        <dbReference type="EMBL" id="PFG44078.1"/>
    </source>
</evidence>
<dbReference type="OrthoDB" id="9773852at2"/>
<evidence type="ECO:0000259" key="2">
    <source>
        <dbReference type="Pfam" id="PF08486"/>
    </source>
</evidence>
<feature type="signal peptide" evidence="1">
    <location>
        <begin position="1"/>
        <end position="32"/>
    </location>
</feature>
<dbReference type="GO" id="GO:0030435">
    <property type="term" value="P:sporulation resulting in formation of a cellular spore"/>
    <property type="evidence" value="ECO:0007669"/>
    <property type="project" value="InterPro"/>
</dbReference>
<dbReference type="AlphaFoldDB" id="A0A2A9EYY5"/>
<dbReference type="InterPro" id="IPR013486">
    <property type="entry name" value="SpoIID/LytB"/>
</dbReference>
<evidence type="ECO:0000256" key="1">
    <source>
        <dbReference type="SAM" id="SignalP"/>
    </source>
</evidence>
<keyword evidence="4" id="KW-1185">Reference proteome</keyword>
<name>A0A2A9EYY5_9MICO</name>
<feature type="domain" description="Sporulation stage II protein D amidase enhancer LytB N-terminal" evidence="2">
    <location>
        <begin position="213"/>
        <end position="297"/>
    </location>
</feature>
<dbReference type="InterPro" id="IPR013693">
    <property type="entry name" value="SpoIID/LytB_N"/>
</dbReference>
<reference evidence="3 4" key="1">
    <citation type="submission" date="2017-10" db="EMBL/GenBank/DDBJ databases">
        <title>Sequencing the genomes of 1000 actinobacteria strains.</title>
        <authorList>
            <person name="Klenk H.-P."/>
        </authorList>
    </citation>
    <scope>NUCLEOTIDE SEQUENCE [LARGE SCALE GENOMIC DNA]</scope>
    <source>
        <strain evidence="3 4">DSM 21863</strain>
    </source>
</reference>
<dbReference type="NCBIfam" id="TIGR02669">
    <property type="entry name" value="SpoIID_LytB"/>
    <property type="match status" value="1"/>
</dbReference>
<dbReference type="EMBL" id="PDJJ01000001">
    <property type="protein sequence ID" value="PFG44078.1"/>
    <property type="molecule type" value="Genomic_DNA"/>
</dbReference>
<dbReference type="Proteomes" id="UP000224130">
    <property type="component" value="Unassembled WGS sequence"/>
</dbReference>
<sequence>MEHRRLHRALAGAVALLVAAAGGLAVAAPASAAVPDDFTVTGSGYGHGVGMSQFGAYELAREGRSAVKILRHYYSGSKVPYTSTPKRVRVQVYGPDPYGYSGYGDSGRTTITVSGGDWRVRVPGKGTVAQGSGTKTLKVRIGAKGNVRVRVDDRTHVAPKVRIQWSGTTYWRPSGRTAVATVVGTHGSYKNGRLTIQGRSGTPNITNDVLLNTEYLYGIAEMPSSWGLNGGDRALRAQAVTARSYALSKIASVRTACDCHVVDDVRDQNYAGWRKEAEGTGGRYGAAWKKAVDATTRDTTTARVLQVGGRPVAAHYFSSSGGRTANSEDVWSSALSYERSVADPYSLRAPGNSYRSWTRTITQAKARQLFGLQNVASIKVTRTWSSGQMRTLTATQPDGTTATLTGKADQMRAWVGRATTRGSLPAAWVSRISG</sequence>
<evidence type="ECO:0000313" key="4">
    <source>
        <dbReference type="Proteomes" id="UP000224130"/>
    </source>
</evidence>
<proteinExistence type="predicted"/>
<gene>
    <name evidence="3" type="ORF">ATJ88_2796</name>
</gene>
<dbReference type="RefSeq" id="WP_098464339.1">
    <property type="nucleotide sequence ID" value="NZ_PDJJ01000001.1"/>
</dbReference>
<organism evidence="3 4">
    <name type="scientific">Isoptericola jiangsuensis</name>
    <dbReference type="NCBI Taxonomy" id="548579"/>
    <lineage>
        <taxon>Bacteria</taxon>
        <taxon>Bacillati</taxon>
        <taxon>Actinomycetota</taxon>
        <taxon>Actinomycetes</taxon>
        <taxon>Micrococcales</taxon>
        <taxon>Promicromonosporaceae</taxon>
        <taxon>Isoptericola</taxon>
    </lineage>
</organism>
<protein>
    <submittedName>
        <fullName evidence="3">SpoIID/LytB domain protein</fullName>
    </submittedName>
</protein>
<feature type="chain" id="PRO_5013196679" evidence="1">
    <location>
        <begin position="33"/>
        <end position="434"/>
    </location>
</feature>
<comment type="caution">
    <text evidence="3">The sequence shown here is derived from an EMBL/GenBank/DDBJ whole genome shotgun (WGS) entry which is preliminary data.</text>
</comment>